<keyword evidence="1" id="KW-0812">Transmembrane</keyword>
<keyword evidence="1" id="KW-1133">Transmembrane helix</keyword>
<organism evidence="2 3">
    <name type="scientific">Robertmurraya mangrovi</name>
    <dbReference type="NCBI Taxonomy" id="3098077"/>
    <lineage>
        <taxon>Bacteria</taxon>
        <taxon>Bacillati</taxon>
        <taxon>Bacillota</taxon>
        <taxon>Bacilli</taxon>
        <taxon>Bacillales</taxon>
        <taxon>Bacillaceae</taxon>
        <taxon>Robertmurraya</taxon>
    </lineage>
</organism>
<evidence type="ECO:0000313" key="2">
    <source>
        <dbReference type="EMBL" id="MDZ5474525.1"/>
    </source>
</evidence>
<keyword evidence="3" id="KW-1185">Reference proteome</keyword>
<gene>
    <name evidence="2" type="ORF">SM124_22880</name>
</gene>
<accession>A0ABU5J524</accession>
<protein>
    <submittedName>
        <fullName evidence="2">Uncharacterized protein</fullName>
    </submittedName>
</protein>
<name>A0ABU5J524_9BACI</name>
<sequence>MSVGRYHRLCSRGIGRPVRLTMRDGSVHNGVIDRVDSHRVYLRPFGGTRGGRGYGGFAYPYYGWWGFGAGFALGAIVGLAFLPWFWI</sequence>
<feature type="transmembrane region" description="Helical" evidence="1">
    <location>
        <begin position="62"/>
        <end position="86"/>
    </location>
</feature>
<dbReference type="EMBL" id="JAXOFX010000027">
    <property type="protein sequence ID" value="MDZ5474525.1"/>
    <property type="molecule type" value="Genomic_DNA"/>
</dbReference>
<evidence type="ECO:0000313" key="3">
    <source>
        <dbReference type="Proteomes" id="UP001290455"/>
    </source>
</evidence>
<comment type="caution">
    <text evidence="2">The sequence shown here is derived from an EMBL/GenBank/DDBJ whole genome shotgun (WGS) entry which is preliminary data.</text>
</comment>
<reference evidence="2 3" key="1">
    <citation type="submission" date="2023-11" db="EMBL/GenBank/DDBJ databases">
        <title>Bacillus jintuensis, isolated from a mudflat on the Beibu Gulf coast.</title>
        <authorList>
            <person name="Li M."/>
        </authorList>
    </citation>
    <scope>NUCLEOTIDE SEQUENCE [LARGE SCALE GENOMIC DNA]</scope>
    <source>
        <strain evidence="2 3">31A1R</strain>
    </source>
</reference>
<keyword evidence="1" id="KW-0472">Membrane</keyword>
<evidence type="ECO:0000256" key="1">
    <source>
        <dbReference type="SAM" id="Phobius"/>
    </source>
</evidence>
<dbReference type="Proteomes" id="UP001290455">
    <property type="component" value="Unassembled WGS sequence"/>
</dbReference>
<dbReference type="RefSeq" id="WP_322448807.1">
    <property type="nucleotide sequence ID" value="NZ_JAXOFX010000027.1"/>
</dbReference>
<proteinExistence type="predicted"/>